<dbReference type="SUPFAM" id="SSF81296">
    <property type="entry name" value="E set domains"/>
    <property type="match status" value="1"/>
</dbReference>
<dbReference type="GO" id="GO:0003824">
    <property type="term" value="F:catalytic activity"/>
    <property type="evidence" value="ECO:0007669"/>
    <property type="project" value="InterPro"/>
</dbReference>
<evidence type="ECO:0000259" key="5">
    <source>
        <dbReference type="Pfam" id="PF04349"/>
    </source>
</evidence>
<dbReference type="InterPro" id="IPR014438">
    <property type="entry name" value="Glucan_biosyn_MdoG/MdoD"/>
</dbReference>
<dbReference type="Gene3D" id="2.60.40.10">
    <property type="entry name" value="Immunoglobulins"/>
    <property type="match status" value="1"/>
</dbReference>
<dbReference type="Gene3D" id="2.70.98.10">
    <property type="match status" value="1"/>
</dbReference>
<evidence type="ECO:0000313" key="6">
    <source>
        <dbReference type="EMBL" id="GAT34002.1"/>
    </source>
</evidence>
<evidence type="ECO:0000256" key="3">
    <source>
        <dbReference type="ARBA" id="ARBA00009284"/>
    </source>
</evidence>
<dbReference type="EMBL" id="BDCO01000002">
    <property type="protein sequence ID" value="GAT34002.1"/>
    <property type="molecule type" value="Genomic_DNA"/>
</dbReference>
<keyword evidence="7" id="KW-1185">Reference proteome</keyword>
<dbReference type="UniPathway" id="UPA00637"/>
<dbReference type="STRING" id="690879.TSACC_22424"/>
<comment type="caution">
    <text evidence="6">The sequence shown here is derived from an EMBL/GenBank/DDBJ whole genome shotgun (WGS) entry which is preliminary data.</text>
</comment>
<feature type="domain" description="Glucan biosynthesis periplasmic MdoG C-terminal" evidence="5">
    <location>
        <begin position="29"/>
        <end position="502"/>
    </location>
</feature>
<dbReference type="RefSeq" id="WP_075079679.1">
    <property type="nucleotide sequence ID" value="NZ_BDCO01000002.1"/>
</dbReference>
<dbReference type="InterPro" id="IPR007444">
    <property type="entry name" value="Glucan_biosyn_MdoG_C"/>
</dbReference>
<dbReference type="GO" id="GO:0030288">
    <property type="term" value="C:outer membrane-bounded periplasmic space"/>
    <property type="evidence" value="ECO:0007669"/>
    <property type="project" value="TreeGrafter"/>
</dbReference>
<protein>
    <submittedName>
        <fullName evidence="6">Glucans biosynthesis protein</fullName>
    </submittedName>
</protein>
<gene>
    <name evidence="6" type="ORF">TSACC_22424</name>
</gene>
<dbReference type="PANTHER" id="PTHR30504:SF2">
    <property type="entry name" value="GLUCANS BIOSYNTHESIS PROTEIN G"/>
    <property type="match status" value="1"/>
</dbReference>
<dbReference type="Proteomes" id="UP000076023">
    <property type="component" value="Unassembled WGS sequence"/>
</dbReference>
<evidence type="ECO:0000256" key="1">
    <source>
        <dbReference type="ARBA" id="ARBA00004418"/>
    </source>
</evidence>
<accession>A0A146G9R0</accession>
<comment type="pathway">
    <text evidence="2">Glycan metabolism; osmoregulated periplasmic glucan (OPG) biosynthesis.</text>
</comment>
<dbReference type="InParanoid" id="A0A146G9R0"/>
<dbReference type="AlphaFoldDB" id="A0A146G9R0"/>
<dbReference type="GO" id="GO:0051274">
    <property type="term" value="P:beta-glucan biosynthetic process"/>
    <property type="evidence" value="ECO:0007669"/>
    <property type="project" value="TreeGrafter"/>
</dbReference>
<name>A0A146G9R0_TERSA</name>
<comment type="similarity">
    <text evidence="3">Belongs to the OpgD/OpgG family.</text>
</comment>
<keyword evidence="4" id="KW-0574">Periplasm</keyword>
<dbReference type="InterPro" id="IPR013783">
    <property type="entry name" value="Ig-like_fold"/>
</dbReference>
<organism evidence="6 7">
    <name type="scientific">Terrimicrobium sacchariphilum</name>
    <dbReference type="NCBI Taxonomy" id="690879"/>
    <lineage>
        <taxon>Bacteria</taxon>
        <taxon>Pseudomonadati</taxon>
        <taxon>Verrucomicrobiota</taxon>
        <taxon>Terrimicrobiia</taxon>
        <taxon>Terrimicrobiales</taxon>
        <taxon>Terrimicrobiaceae</taxon>
        <taxon>Terrimicrobium</taxon>
    </lineage>
</organism>
<evidence type="ECO:0000256" key="4">
    <source>
        <dbReference type="ARBA" id="ARBA00022764"/>
    </source>
</evidence>
<reference evidence="7" key="1">
    <citation type="journal article" date="2017" name="Genome Announc.">
        <title>Draft Genome Sequence of Terrimicrobium sacchariphilum NM-5T, a Facultative Anaerobic Soil Bacterium of the Class Spartobacteria.</title>
        <authorList>
            <person name="Qiu Y.L."/>
            <person name="Tourlousse D.M."/>
            <person name="Matsuura N."/>
            <person name="Ohashi A."/>
            <person name="Sekiguchi Y."/>
        </authorList>
    </citation>
    <scope>NUCLEOTIDE SEQUENCE [LARGE SCALE GENOMIC DNA]</scope>
    <source>
        <strain evidence="7">NM-5</strain>
    </source>
</reference>
<evidence type="ECO:0000256" key="2">
    <source>
        <dbReference type="ARBA" id="ARBA00005001"/>
    </source>
</evidence>
<proteinExistence type="inferred from homology"/>
<dbReference type="OrthoDB" id="335750at2"/>
<dbReference type="GO" id="GO:0030246">
    <property type="term" value="F:carbohydrate binding"/>
    <property type="evidence" value="ECO:0007669"/>
    <property type="project" value="InterPro"/>
</dbReference>
<dbReference type="InterPro" id="IPR014718">
    <property type="entry name" value="GH-type_carb-bd"/>
</dbReference>
<dbReference type="InterPro" id="IPR014756">
    <property type="entry name" value="Ig_E-set"/>
</dbReference>
<evidence type="ECO:0000313" key="7">
    <source>
        <dbReference type="Proteomes" id="UP000076023"/>
    </source>
</evidence>
<dbReference type="SUPFAM" id="SSF74650">
    <property type="entry name" value="Galactose mutarotase-like"/>
    <property type="match status" value="1"/>
</dbReference>
<comment type="subcellular location">
    <subcellularLocation>
        <location evidence="1">Periplasm</location>
    </subcellularLocation>
</comment>
<dbReference type="Pfam" id="PF04349">
    <property type="entry name" value="MdoG"/>
    <property type="match status" value="1"/>
</dbReference>
<dbReference type="PIRSF" id="PIRSF006281">
    <property type="entry name" value="MdoG"/>
    <property type="match status" value="1"/>
</dbReference>
<dbReference type="InterPro" id="IPR011013">
    <property type="entry name" value="Gal_mutarotase_sf_dom"/>
</dbReference>
<sequence>MKIHLVFGLITVLLLVIVISSRQRETVGFDQVAAAALKMAQEDYLTASPALPRSLRELTADQYKLIRWNDEKTLWRKEGLPFQVRFFHPGHVYDRQIDIYEVNKQGTQKKTYSRQSFEFDPRLEGLKFFNVIGYAGFRLMYPINRPEQLDEVLRFLGGSDFQAVAKGLVLGAKTRALVIDPGSKDQPAEEPVFTSFWLRRPDTFSSQFTLLALLESRSVTGAYSFEVEPGEETRVRVRARLYFRRKVDKVGFAPLISMFWFGENTSNTFGDFRPEVHKSDGLLFQTDSGEWVWRPLAWIESAQVNIFANAGPKGYGLMQRDRDFSHYQDLNSLFHQMPSVWVQPVKGFNQGAVSLLQQPTQNDQADNVMAYWSPATSPRPLEPVEIEYVLRWMTYSPDLPPVGRCVSTRVDLQDEANRREIFLDFSGGPLDKVKQGETPVPEVSSPNNAATISNVKVERNEFGKSWRVSFLAERNGDKKPIELRCRVLVNGNPASETWTYTWNP</sequence>
<dbReference type="PANTHER" id="PTHR30504">
    <property type="entry name" value="GLUCANS BIOSYNTHESIS PROTEIN"/>
    <property type="match status" value="1"/>
</dbReference>